<evidence type="ECO:0000313" key="1">
    <source>
        <dbReference type="EMBL" id="RUP21396.1"/>
    </source>
</evidence>
<protein>
    <submittedName>
        <fullName evidence="1">Uncharacterized protein</fullName>
    </submittedName>
</protein>
<dbReference type="OrthoDB" id="10626075at2759"/>
<keyword evidence="2" id="KW-1185">Reference proteome</keyword>
<accession>A0A433BAH2</accession>
<reference evidence="1 2" key="1">
    <citation type="journal article" date="2018" name="New Phytol.">
        <title>Phylogenomics of Endogonaceae and evolution of mycorrhizas within Mucoromycota.</title>
        <authorList>
            <person name="Chang Y."/>
            <person name="Desiro A."/>
            <person name="Na H."/>
            <person name="Sandor L."/>
            <person name="Lipzen A."/>
            <person name="Clum A."/>
            <person name="Barry K."/>
            <person name="Grigoriev I.V."/>
            <person name="Martin F.M."/>
            <person name="Stajich J.E."/>
            <person name="Smith M.E."/>
            <person name="Bonito G."/>
            <person name="Spatafora J.W."/>
        </authorList>
    </citation>
    <scope>NUCLEOTIDE SEQUENCE [LARGE SCALE GENOMIC DNA]</scope>
    <source>
        <strain evidence="1 2">GMNB39</strain>
    </source>
</reference>
<gene>
    <name evidence="1" type="ORF">BC936DRAFT_139188</name>
</gene>
<organism evidence="1 2">
    <name type="scientific">Jimgerdemannia flammicorona</name>
    <dbReference type="NCBI Taxonomy" id="994334"/>
    <lineage>
        <taxon>Eukaryota</taxon>
        <taxon>Fungi</taxon>
        <taxon>Fungi incertae sedis</taxon>
        <taxon>Mucoromycota</taxon>
        <taxon>Mucoromycotina</taxon>
        <taxon>Endogonomycetes</taxon>
        <taxon>Endogonales</taxon>
        <taxon>Endogonaceae</taxon>
        <taxon>Jimgerdemannia</taxon>
    </lineage>
</organism>
<evidence type="ECO:0000313" key="2">
    <source>
        <dbReference type="Proteomes" id="UP000268093"/>
    </source>
</evidence>
<name>A0A433BAH2_9FUNG</name>
<dbReference type="EMBL" id="RBNI01014424">
    <property type="protein sequence ID" value="RUP21396.1"/>
    <property type="molecule type" value="Genomic_DNA"/>
</dbReference>
<proteinExistence type="predicted"/>
<dbReference type="Proteomes" id="UP000268093">
    <property type="component" value="Unassembled WGS sequence"/>
</dbReference>
<dbReference type="AlphaFoldDB" id="A0A433BAH2"/>
<sequence>MSTPQVIWFNVNLEGREPAKIQGIPLHDIADLREAIKNKKPTDITCDADALRLEITDPVGKNVVKLDEDEFDKHGAFENLISLYAIGKKNPILVHLPAPAPGTLLACSSRRYFLVPTFFTS</sequence>
<comment type="caution">
    <text evidence="1">The sequence shown here is derived from an EMBL/GenBank/DDBJ whole genome shotgun (WGS) entry which is preliminary data.</text>
</comment>